<dbReference type="GO" id="GO:0003677">
    <property type="term" value="F:DNA binding"/>
    <property type="evidence" value="ECO:0007669"/>
    <property type="project" value="UniProtKB-KW"/>
</dbReference>
<protein>
    <recommendedName>
        <fullName evidence="2">HTH luxR-type domain-containing protein</fullName>
    </recommendedName>
</protein>
<dbReference type="PROSITE" id="PS00622">
    <property type="entry name" value="HTH_LUXR_1"/>
    <property type="match status" value="1"/>
</dbReference>
<dbReference type="SUPFAM" id="SSF46894">
    <property type="entry name" value="C-terminal effector domain of the bipartite response regulators"/>
    <property type="match status" value="1"/>
</dbReference>
<reference evidence="3 4" key="1">
    <citation type="submission" date="2014-03" db="EMBL/GenBank/DDBJ databases">
        <title>Bradyrhizobium valentinum sp. nov., isolated from effective nodules of Lupinus mariae-josephae, a lupine endemic of basic-lime soils in Eastern Spain.</title>
        <authorList>
            <person name="Duran D."/>
            <person name="Rey L."/>
            <person name="Navarro A."/>
            <person name="Busquets A."/>
            <person name="Imperial J."/>
            <person name="Ruiz-Argueso T."/>
        </authorList>
    </citation>
    <scope>NUCLEOTIDE SEQUENCE [LARGE SCALE GENOMIC DNA]</scope>
    <source>
        <strain evidence="3 4">LmjM3</strain>
    </source>
</reference>
<dbReference type="InterPro" id="IPR016032">
    <property type="entry name" value="Sig_transdc_resp-reg_C-effctor"/>
</dbReference>
<dbReference type="PRINTS" id="PR00038">
    <property type="entry name" value="HTHLUXR"/>
</dbReference>
<dbReference type="PROSITE" id="PS50043">
    <property type="entry name" value="HTH_LUXR_2"/>
    <property type="match status" value="1"/>
</dbReference>
<comment type="caution">
    <text evidence="3">The sequence shown here is derived from an EMBL/GenBank/DDBJ whole genome shotgun (WGS) entry which is preliminary data.</text>
</comment>
<accession>A0A0R3L4F6</accession>
<dbReference type="AlphaFoldDB" id="A0A0R3L4F6"/>
<sequence>MKQRQGQQKRGGANKSGDLDLAREYYRQRAWADAYQAFLRADQETSLTAEALELLAMAAYLVGRDEDYLKALERAYNAYRDTPRRLRAVRCAFWLGFRLLMRGEMGRASGWFSRAQRLLERDTRECAERGYLLLPVVEQRLGSGEYEAAFVAAAEAAAVGERCGDPDLVACARHQQGRIRLQQAQLGAGLALLDETMVMVTAGELSPLVTGLMYCSVIAACQQVYALDRAREWTGALARWCEGQPDMVAFAGVCQVHRAEILQLQGAWPEAIEEARRACARSQGFDRRAAAGALYQQAEVHRLKGEFAAAEEAYRGASQLGLEPQPGLALLRLVQGRTDAAATAIRRVAGTTVSSLKRMGLLPAYIEITLAAGDVQDARNACRELEDIARSFDMSVPDAIAAQACGAVDLAEGDARSALGSLRRAFEVWQGIPAPYAAARVRVLIGQACRALGDEDAADLEFGAARTIFERLGAGPDLTQIGSLTKGVASSNVHRLTPRELDVLRLVAAGETNKAIAGRLSRSEKTVDRHVSNILAKLDVPSRAAATAFACRHKLI</sequence>
<dbReference type="SUPFAM" id="SSF48452">
    <property type="entry name" value="TPR-like"/>
    <property type="match status" value="2"/>
</dbReference>
<proteinExistence type="predicted"/>
<dbReference type="CDD" id="cd06170">
    <property type="entry name" value="LuxR_C_like"/>
    <property type="match status" value="1"/>
</dbReference>
<dbReference type="GO" id="GO:0006355">
    <property type="term" value="P:regulation of DNA-templated transcription"/>
    <property type="evidence" value="ECO:0007669"/>
    <property type="project" value="InterPro"/>
</dbReference>
<keyword evidence="1" id="KW-0238">DNA-binding</keyword>
<dbReference type="Gene3D" id="1.10.10.10">
    <property type="entry name" value="Winged helix-like DNA-binding domain superfamily/Winged helix DNA-binding domain"/>
    <property type="match status" value="1"/>
</dbReference>
<keyword evidence="4" id="KW-1185">Reference proteome</keyword>
<evidence type="ECO:0000313" key="4">
    <source>
        <dbReference type="Proteomes" id="UP000051913"/>
    </source>
</evidence>
<dbReference type="InterPro" id="IPR039420">
    <property type="entry name" value="WalR-like"/>
</dbReference>
<dbReference type="Proteomes" id="UP000051913">
    <property type="component" value="Unassembled WGS sequence"/>
</dbReference>
<dbReference type="InterPro" id="IPR011990">
    <property type="entry name" value="TPR-like_helical_dom_sf"/>
</dbReference>
<evidence type="ECO:0000256" key="1">
    <source>
        <dbReference type="ARBA" id="ARBA00023125"/>
    </source>
</evidence>
<feature type="domain" description="HTH luxR-type" evidence="2">
    <location>
        <begin position="489"/>
        <end position="554"/>
    </location>
</feature>
<dbReference type="PANTHER" id="PTHR43214">
    <property type="entry name" value="TWO-COMPONENT RESPONSE REGULATOR"/>
    <property type="match status" value="1"/>
</dbReference>
<dbReference type="SMART" id="SM00421">
    <property type="entry name" value="HTH_LUXR"/>
    <property type="match status" value="1"/>
</dbReference>
<gene>
    <name evidence="3" type="ORF">CP49_17175</name>
</gene>
<dbReference type="Pfam" id="PF00196">
    <property type="entry name" value="GerE"/>
    <property type="match status" value="1"/>
</dbReference>
<name>A0A0R3L4F6_9BRAD</name>
<evidence type="ECO:0000313" key="3">
    <source>
        <dbReference type="EMBL" id="KRR02634.1"/>
    </source>
</evidence>
<dbReference type="InterPro" id="IPR036388">
    <property type="entry name" value="WH-like_DNA-bd_sf"/>
</dbReference>
<dbReference type="Gene3D" id="1.25.40.10">
    <property type="entry name" value="Tetratricopeptide repeat domain"/>
    <property type="match status" value="3"/>
</dbReference>
<dbReference type="STRING" id="1518501.CQ10_20385"/>
<dbReference type="InterPro" id="IPR000792">
    <property type="entry name" value="Tscrpt_reg_LuxR_C"/>
</dbReference>
<evidence type="ECO:0000259" key="2">
    <source>
        <dbReference type="PROSITE" id="PS50043"/>
    </source>
</evidence>
<organism evidence="3 4">
    <name type="scientific">Bradyrhizobium valentinum</name>
    <dbReference type="NCBI Taxonomy" id="1518501"/>
    <lineage>
        <taxon>Bacteria</taxon>
        <taxon>Pseudomonadati</taxon>
        <taxon>Pseudomonadota</taxon>
        <taxon>Alphaproteobacteria</taxon>
        <taxon>Hyphomicrobiales</taxon>
        <taxon>Nitrobacteraceae</taxon>
        <taxon>Bradyrhizobium</taxon>
    </lineage>
</organism>
<dbReference type="RefSeq" id="WP_057853084.1">
    <property type="nucleotide sequence ID" value="NZ_LLXX01000148.1"/>
</dbReference>
<dbReference type="EMBL" id="LLXX01000148">
    <property type="protein sequence ID" value="KRR02634.1"/>
    <property type="molecule type" value="Genomic_DNA"/>
</dbReference>
<dbReference type="PANTHER" id="PTHR43214:SF43">
    <property type="entry name" value="TWO-COMPONENT RESPONSE REGULATOR"/>
    <property type="match status" value="1"/>
</dbReference>